<organism evidence="1 2">
    <name type="scientific">Actinomadura adrarensis</name>
    <dbReference type="NCBI Taxonomy" id="1819600"/>
    <lineage>
        <taxon>Bacteria</taxon>
        <taxon>Bacillati</taxon>
        <taxon>Actinomycetota</taxon>
        <taxon>Actinomycetes</taxon>
        <taxon>Streptosporangiales</taxon>
        <taxon>Thermomonosporaceae</taxon>
        <taxon>Actinomadura</taxon>
    </lineage>
</organism>
<dbReference type="Gene3D" id="1.10.357.10">
    <property type="entry name" value="Tetracycline Repressor, domain 2"/>
    <property type="match status" value="1"/>
</dbReference>
<accession>A0ABW3CDR2</accession>
<reference evidence="2" key="1">
    <citation type="journal article" date="2019" name="Int. J. Syst. Evol. Microbiol.">
        <title>The Global Catalogue of Microorganisms (GCM) 10K type strain sequencing project: providing services to taxonomists for standard genome sequencing and annotation.</title>
        <authorList>
            <consortium name="The Broad Institute Genomics Platform"/>
            <consortium name="The Broad Institute Genome Sequencing Center for Infectious Disease"/>
            <person name="Wu L."/>
            <person name="Ma J."/>
        </authorList>
    </citation>
    <scope>NUCLEOTIDE SEQUENCE [LARGE SCALE GENOMIC DNA]</scope>
    <source>
        <strain evidence="2">JCM 31696</strain>
    </source>
</reference>
<dbReference type="SUPFAM" id="SSF48498">
    <property type="entry name" value="Tetracyclin repressor-like, C-terminal domain"/>
    <property type="match status" value="1"/>
</dbReference>
<proteinExistence type="predicted"/>
<name>A0ABW3CDR2_9ACTN</name>
<keyword evidence="2" id="KW-1185">Reference proteome</keyword>
<gene>
    <name evidence="1" type="ORF">ACFQ07_07565</name>
</gene>
<evidence type="ECO:0008006" key="3">
    <source>
        <dbReference type="Google" id="ProtNLM"/>
    </source>
</evidence>
<dbReference type="EMBL" id="JBHTIR010001040">
    <property type="protein sequence ID" value="MFD0852072.1"/>
    <property type="molecule type" value="Genomic_DNA"/>
</dbReference>
<dbReference type="InterPro" id="IPR036271">
    <property type="entry name" value="Tet_transcr_reg_TetR-rel_C_sf"/>
</dbReference>
<evidence type="ECO:0000313" key="2">
    <source>
        <dbReference type="Proteomes" id="UP001597083"/>
    </source>
</evidence>
<comment type="caution">
    <text evidence="1">The sequence shown here is derived from an EMBL/GenBank/DDBJ whole genome shotgun (WGS) entry which is preliminary data.</text>
</comment>
<dbReference type="Proteomes" id="UP001597083">
    <property type="component" value="Unassembled WGS sequence"/>
</dbReference>
<protein>
    <recommendedName>
        <fullName evidence="3">Tetracyclin repressor-like C-terminal domain-containing protein</fullName>
    </recommendedName>
</protein>
<sequence>MSVMVGVMIGDRLLALPPLNEASRDRIAELLRPSLQSLLDHPDRRAGEQPRG</sequence>
<evidence type="ECO:0000313" key="1">
    <source>
        <dbReference type="EMBL" id="MFD0852072.1"/>
    </source>
</evidence>